<sequence>MNTKEKVHLYVEQRGCEVDTSIHNALTEIASAGVSLTEPKEVIFGIAGQNWGHKDVIIKIVNSHIVFKLGLVITKDPFIEKKFKCPDNTCEFQKTSLSELAEHHFRNHRKLKDDVPFDDVVYFCCNKNFLHFEVYAWHLFYEHQQTAKVDFRLERIVDGTKMFINRWLYENKKVIAFQDLVLTAVNIICNFGNYYIFMWNCQDFATWYLSTLGLPLGLLPPTLTDHTTGTGTTGKVIQQLKSRWYNLHKSMWNPPITSHETGICLCVYCEFLPPLSINALVEHLRIAHNATPETMNDKQNYSERGAAQELVRALNPENLKYVVKGKSLMLDFYGDRKYTVYRWQSTKSLASHVSLVLQPWSLQIDNNHECKTTDSKPYYYYHTVEIQQQFGDCDDVDHNLLVCQPLDEVDIEKLRVVGVISSVSIENLLKLLVEIYIESLSSVTPTDNCLTFAQLLEMKLEQHFDLERDDSNIEKVTFKELLSCFHLGFVLSLLQGASLCHFIPAIFAATFPSAQHCLVFYFLIHVIYKVVIVVYDFKRYFSRILLTESQVSWKTAWSEISRVLLLYRKKFFLEMIKVCFLLSEIWAVLSNLENIPALFTIQFSFFMFESLSSKVAEFCDEQGGKYALYLKLCFDQNKYPSRMLELIGTIGDCVVLILLFLSFLGLSKMLLLLTLGPMAHWYFSTGNGRYNKKINTFLPSLILFGHYFPKIKSFIWNVMFVLFTSVVVVFCFSESYVHFSASNSIHCSFFLIFAVVRLAYLHTERKPHWYGIVQMAQNQLNIECFPDSEEKRVHAVTLKENIQKNLKFVSTFIHLSAFLVIVLAFVTFIGMFYVWQTHHDLNVVLAVTSCIMILHYKVTLNCSTLTLCILECALHLKYDCKYYGANETNPGNKSPPQKDFLEYIADMCDRRKTIE</sequence>
<keyword evidence="1" id="KW-0812">Transmembrane</keyword>
<organism evidence="2 3">
    <name type="scientific">Limulus polyphemus</name>
    <name type="common">Atlantic horseshoe crab</name>
    <dbReference type="NCBI Taxonomy" id="6850"/>
    <lineage>
        <taxon>Eukaryota</taxon>
        <taxon>Metazoa</taxon>
        <taxon>Ecdysozoa</taxon>
        <taxon>Arthropoda</taxon>
        <taxon>Chelicerata</taxon>
        <taxon>Merostomata</taxon>
        <taxon>Xiphosura</taxon>
        <taxon>Limulidae</taxon>
        <taxon>Limulus</taxon>
    </lineage>
</organism>
<keyword evidence="1" id="KW-1133">Transmembrane helix</keyword>
<keyword evidence="1" id="KW-0472">Membrane</keyword>
<feature type="transmembrane region" description="Helical" evidence="1">
    <location>
        <begin position="518"/>
        <end position="537"/>
    </location>
</feature>
<feature type="transmembrane region" description="Helical" evidence="1">
    <location>
        <begin position="714"/>
        <end position="737"/>
    </location>
</feature>
<accession>A0ABM1T9K7</accession>
<evidence type="ECO:0000313" key="3">
    <source>
        <dbReference type="RefSeq" id="XP_022252563.1"/>
    </source>
</evidence>
<gene>
    <name evidence="3" type="primary">LOC106468523</name>
</gene>
<dbReference type="GeneID" id="106468523"/>
<feature type="transmembrane region" description="Helical" evidence="1">
    <location>
        <begin position="812"/>
        <end position="835"/>
    </location>
</feature>
<keyword evidence="2" id="KW-1185">Reference proteome</keyword>
<dbReference type="RefSeq" id="XP_022252563.1">
    <property type="nucleotide sequence ID" value="XM_022396855.1"/>
</dbReference>
<feature type="transmembrane region" description="Helical" evidence="1">
    <location>
        <begin position="646"/>
        <end position="666"/>
    </location>
</feature>
<reference evidence="3" key="1">
    <citation type="submission" date="2025-08" db="UniProtKB">
        <authorList>
            <consortium name="RefSeq"/>
        </authorList>
    </citation>
    <scope>IDENTIFICATION</scope>
    <source>
        <tissue evidence="3">Muscle</tissue>
    </source>
</reference>
<feature type="transmembrane region" description="Helical" evidence="1">
    <location>
        <begin position="743"/>
        <end position="760"/>
    </location>
</feature>
<proteinExistence type="predicted"/>
<evidence type="ECO:0000313" key="2">
    <source>
        <dbReference type="Proteomes" id="UP000694941"/>
    </source>
</evidence>
<dbReference type="Proteomes" id="UP000694941">
    <property type="component" value="Unplaced"/>
</dbReference>
<evidence type="ECO:0000256" key="1">
    <source>
        <dbReference type="SAM" id="Phobius"/>
    </source>
</evidence>
<protein>
    <submittedName>
        <fullName evidence="3">Uncharacterized protein LOC106468523</fullName>
    </submittedName>
</protein>
<name>A0ABM1T9K7_LIMPO</name>